<proteinExistence type="predicted"/>
<dbReference type="EMBL" id="JBHTEE010000001">
    <property type="protein sequence ID" value="MFC7600630.1"/>
    <property type="molecule type" value="Genomic_DNA"/>
</dbReference>
<evidence type="ECO:0000313" key="1">
    <source>
        <dbReference type="EMBL" id="MFC7600630.1"/>
    </source>
</evidence>
<keyword evidence="2" id="KW-1185">Reference proteome</keyword>
<gene>
    <name evidence="1" type="ORF">ACFQVD_11030</name>
</gene>
<protein>
    <submittedName>
        <fullName evidence="1">Uncharacterized protein</fullName>
    </submittedName>
</protein>
<sequence length="105" mass="11651">MSWADAPFLAHTALRFPLLLEHLRVLYPVLVEQRWGRSVQLPKGVPAPDDAGGRLSAHVVEPARALVVAERRIRSIWDLAGYLGKLVVLMLATTLTMLNETERAA</sequence>
<name>A0ABW2SWG9_9ACTN</name>
<reference evidence="2" key="1">
    <citation type="journal article" date="2019" name="Int. J. Syst. Evol. Microbiol.">
        <title>The Global Catalogue of Microorganisms (GCM) 10K type strain sequencing project: providing services to taxonomists for standard genome sequencing and annotation.</title>
        <authorList>
            <consortium name="The Broad Institute Genomics Platform"/>
            <consortium name="The Broad Institute Genome Sequencing Center for Infectious Disease"/>
            <person name="Wu L."/>
            <person name="Ma J."/>
        </authorList>
    </citation>
    <scope>NUCLEOTIDE SEQUENCE [LARGE SCALE GENOMIC DNA]</scope>
    <source>
        <strain evidence="2">JCM 10083</strain>
    </source>
</reference>
<dbReference type="RefSeq" id="WP_343965967.1">
    <property type="nucleotide sequence ID" value="NZ_BAAAGK010000036.1"/>
</dbReference>
<comment type="caution">
    <text evidence="1">The sequence shown here is derived from an EMBL/GenBank/DDBJ whole genome shotgun (WGS) entry which is preliminary data.</text>
</comment>
<evidence type="ECO:0000313" key="2">
    <source>
        <dbReference type="Proteomes" id="UP001596514"/>
    </source>
</evidence>
<dbReference type="Proteomes" id="UP001596514">
    <property type="component" value="Unassembled WGS sequence"/>
</dbReference>
<accession>A0ABW2SWG9</accession>
<organism evidence="1 2">
    <name type="scientific">Streptosporangium amethystogenes subsp. fukuiense</name>
    <dbReference type="NCBI Taxonomy" id="698418"/>
    <lineage>
        <taxon>Bacteria</taxon>
        <taxon>Bacillati</taxon>
        <taxon>Actinomycetota</taxon>
        <taxon>Actinomycetes</taxon>
        <taxon>Streptosporangiales</taxon>
        <taxon>Streptosporangiaceae</taxon>
        <taxon>Streptosporangium</taxon>
    </lineage>
</organism>